<dbReference type="SUPFAM" id="SSF101386">
    <property type="entry name" value="all-alpha NTP pyrophosphatases"/>
    <property type="match status" value="1"/>
</dbReference>
<feature type="domain" description="NTP pyrophosphohydrolase MazG-like" evidence="1">
    <location>
        <begin position="28"/>
        <end position="104"/>
    </location>
</feature>
<accession>A0ABY2YSR9</accession>
<gene>
    <name evidence="2" type="ORF">DY048_05295</name>
</gene>
<evidence type="ECO:0000313" key="2">
    <source>
        <dbReference type="EMBL" id="TPR14363.1"/>
    </source>
</evidence>
<organism evidence="2 3">
    <name type="scientific">Apilactobacillus timberlakei</name>
    <dbReference type="NCBI Taxonomy" id="2008380"/>
    <lineage>
        <taxon>Bacteria</taxon>
        <taxon>Bacillati</taxon>
        <taxon>Bacillota</taxon>
        <taxon>Bacilli</taxon>
        <taxon>Lactobacillales</taxon>
        <taxon>Lactobacillaceae</taxon>
        <taxon>Apilactobacillus</taxon>
    </lineage>
</organism>
<sequence>MNIDEHLEWLIKFYKQRNWYNYSPFVRMNYLNEEQGELSRAIRTLEVGRDHPGDPKRNQAQKMDNLKEELADNLDQILMLCDMYNIKPEELMNYSENKFRNRFKK</sequence>
<comment type="caution">
    <text evidence="2">The sequence shown here is derived from an EMBL/GenBank/DDBJ whole genome shotgun (WGS) entry which is preliminary data.</text>
</comment>
<proteinExistence type="predicted"/>
<protein>
    <recommendedName>
        <fullName evidence="1">NTP pyrophosphohydrolase MazG-like domain-containing protein</fullName>
    </recommendedName>
</protein>
<evidence type="ECO:0000313" key="3">
    <source>
        <dbReference type="Proteomes" id="UP000767392"/>
    </source>
</evidence>
<dbReference type="PANTHER" id="PTHR42692:SF2">
    <property type="entry name" value="IG HYPOTHETICAL 16995"/>
    <property type="match status" value="1"/>
</dbReference>
<dbReference type="InterPro" id="IPR011411">
    <property type="entry name" value="MazG-related_YvdC"/>
</dbReference>
<dbReference type="InterPro" id="IPR004518">
    <property type="entry name" value="MazG-like_dom"/>
</dbReference>
<dbReference type="PIRSF" id="PIRSF036521">
    <property type="entry name" value="UCP036521_pph"/>
    <property type="match status" value="1"/>
</dbReference>
<dbReference type="EMBL" id="QUAM01000003">
    <property type="protein sequence ID" value="TPR14363.1"/>
    <property type="molecule type" value="Genomic_DNA"/>
</dbReference>
<name>A0ABY2YSR9_9LACO</name>
<dbReference type="Pfam" id="PF03819">
    <property type="entry name" value="MazG"/>
    <property type="match status" value="1"/>
</dbReference>
<reference evidence="2 3" key="1">
    <citation type="submission" date="2018-08" db="EMBL/GenBank/DDBJ databases">
        <title>Comparative genomics of wild bee and flower associated Lactobacillus reveals potential adaptation to the bee host.</title>
        <authorList>
            <person name="Vuong H.Q."/>
            <person name="Mcfrederick Q.S."/>
        </authorList>
    </citation>
    <scope>NUCLEOTIDE SEQUENCE [LARGE SCALE GENOMIC DNA]</scope>
    <source>
        <strain evidence="2 3">HV_04</strain>
    </source>
</reference>
<dbReference type="CDD" id="cd11523">
    <property type="entry name" value="NTP-PPase"/>
    <property type="match status" value="1"/>
</dbReference>
<keyword evidence="3" id="KW-1185">Reference proteome</keyword>
<dbReference type="InterPro" id="IPR047046">
    <property type="entry name" value="YpjD/YvdC"/>
</dbReference>
<dbReference type="PANTHER" id="PTHR42692">
    <property type="entry name" value="NUCLEOTIDE PYROPHOSPHOHYDROLASE"/>
    <property type="match status" value="1"/>
</dbReference>
<dbReference type="Proteomes" id="UP000767392">
    <property type="component" value="Unassembled WGS sequence"/>
</dbReference>
<evidence type="ECO:0000259" key="1">
    <source>
        <dbReference type="Pfam" id="PF03819"/>
    </source>
</evidence>
<dbReference type="RefSeq" id="WP_105988086.1">
    <property type="nucleotide sequence ID" value="NZ_POST01000003.1"/>
</dbReference>
<dbReference type="Gene3D" id="1.10.287.1080">
    <property type="entry name" value="MazG-like"/>
    <property type="match status" value="1"/>
</dbReference>